<evidence type="ECO:0000259" key="1">
    <source>
        <dbReference type="Pfam" id="PF13460"/>
    </source>
</evidence>
<evidence type="ECO:0000313" key="2">
    <source>
        <dbReference type="EMBL" id="MBB5835867.1"/>
    </source>
</evidence>
<feature type="domain" description="NAD(P)-binding" evidence="1">
    <location>
        <begin position="11"/>
        <end position="141"/>
    </location>
</feature>
<reference evidence="2 3" key="1">
    <citation type="submission" date="2020-08" db="EMBL/GenBank/DDBJ databases">
        <title>Sequencing the genomes of 1000 actinobacteria strains.</title>
        <authorList>
            <person name="Klenk H.-P."/>
        </authorList>
    </citation>
    <scope>NUCLEOTIDE SEQUENCE [LARGE SCALE GENOMIC DNA]</scope>
    <source>
        <strain evidence="2 3">DSM 28967</strain>
    </source>
</reference>
<dbReference type="AlphaFoldDB" id="A0A7W9J587"/>
<dbReference type="InterPro" id="IPR051207">
    <property type="entry name" value="ComplexI_NDUFA9_subunit"/>
</dbReference>
<organism evidence="2 3">
    <name type="scientific">Kribbella italica</name>
    <dbReference type="NCBI Taxonomy" id="1540520"/>
    <lineage>
        <taxon>Bacteria</taxon>
        <taxon>Bacillati</taxon>
        <taxon>Actinomycetota</taxon>
        <taxon>Actinomycetes</taxon>
        <taxon>Propionibacteriales</taxon>
        <taxon>Kribbellaceae</taxon>
        <taxon>Kribbella</taxon>
    </lineage>
</organism>
<dbReference type="RefSeq" id="WP_184795457.1">
    <property type="nucleotide sequence ID" value="NZ_JACHMY010000001.1"/>
</dbReference>
<proteinExistence type="predicted"/>
<sequence length="291" mass="30943">MRDIEQVAVAGASGFVGEKLCEVLSSGYDVVALTRRPDRYGGAGRPVYADMLDPETLAKALRGVSVVYYLVHSLAVDDFAAVDATAARNLGAAARQAGVRQIVYLGGLGRDDDELSRHLASRRQVEGLLGAAGVPVTVLRASVIIGRGGLSWELINTFAALPVLGAPAWIETRAQPIALKDTLAYLAGVLGREETFGRTFDIGGPDVLTYAEMLRRTARLVHDRFLAIVAVPLVPNELSAAGISLMCGVDRLVVQHLLDSMVNETVAHDEAITDLVPLARTTFVDAVRAAT</sequence>
<protein>
    <submittedName>
        <fullName evidence="2">Uncharacterized protein YbjT (DUF2867 family)</fullName>
    </submittedName>
</protein>
<comment type="caution">
    <text evidence="2">The sequence shown here is derived from an EMBL/GenBank/DDBJ whole genome shotgun (WGS) entry which is preliminary data.</text>
</comment>
<dbReference type="InterPro" id="IPR016040">
    <property type="entry name" value="NAD(P)-bd_dom"/>
</dbReference>
<name>A0A7W9J587_9ACTN</name>
<dbReference type="PANTHER" id="PTHR12126">
    <property type="entry name" value="NADH-UBIQUINONE OXIDOREDUCTASE 39 KDA SUBUNIT-RELATED"/>
    <property type="match status" value="1"/>
</dbReference>
<dbReference type="Proteomes" id="UP000549971">
    <property type="component" value="Unassembled WGS sequence"/>
</dbReference>
<dbReference type="Pfam" id="PF13460">
    <property type="entry name" value="NAD_binding_10"/>
    <property type="match status" value="1"/>
</dbReference>
<dbReference type="PANTHER" id="PTHR12126:SF11">
    <property type="entry name" value="NADH DEHYDROGENASE [UBIQUINONE] 1 ALPHA SUBCOMPLEX SUBUNIT 9, MITOCHONDRIAL"/>
    <property type="match status" value="1"/>
</dbReference>
<accession>A0A7W9J587</accession>
<gene>
    <name evidence="2" type="ORF">HDA39_002601</name>
</gene>
<dbReference type="InterPro" id="IPR036291">
    <property type="entry name" value="NAD(P)-bd_dom_sf"/>
</dbReference>
<dbReference type="EMBL" id="JACHMY010000001">
    <property type="protein sequence ID" value="MBB5835867.1"/>
    <property type="molecule type" value="Genomic_DNA"/>
</dbReference>
<dbReference type="Gene3D" id="3.40.50.720">
    <property type="entry name" value="NAD(P)-binding Rossmann-like Domain"/>
    <property type="match status" value="1"/>
</dbReference>
<dbReference type="GO" id="GO:0044877">
    <property type="term" value="F:protein-containing complex binding"/>
    <property type="evidence" value="ECO:0007669"/>
    <property type="project" value="TreeGrafter"/>
</dbReference>
<evidence type="ECO:0000313" key="3">
    <source>
        <dbReference type="Proteomes" id="UP000549971"/>
    </source>
</evidence>
<dbReference type="SUPFAM" id="SSF51735">
    <property type="entry name" value="NAD(P)-binding Rossmann-fold domains"/>
    <property type="match status" value="1"/>
</dbReference>
<keyword evidence="3" id="KW-1185">Reference proteome</keyword>